<dbReference type="EMBL" id="FODD01000010">
    <property type="protein sequence ID" value="SEN78235.1"/>
    <property type="molecule type" value="Genomic_DNA"/>
</dbReference>
<dbReference type="SUPFAM" id="SSF52218">
    <property type="entry name" value="Flavoproteins"/>
    <property type="match status" value="1"/>
</dbReference>
<evidence type="ECO:0000259" key="1">
    <source>
        <dbReference type="Pfam" id="PF12724"/>
    </source>
</evidence>
<proteinExistence type="predicted"/>
<dbReference type="STRING" id="310780.SAMN05216267_101030"/>
<keyword evidence="3" id="KW-1185">Reference proteome</keyword>
<organism evidence="2 3">
    <name type="scientific">Actinacidiphila rubida</name>
    <dbReference type="NCBI Taxonomy" id="310780"/>
    <lineage>
        <taxon>Bacteria</taxon>
        <taxon>Bacillati</taxon>
        <taxon>Actinomycetota</taxon>
        <taxon>Actinomycetes</taxon>
        <taxon>Kitasatosporales</taxon>
        <taxon>Streptomycetaceae</taxon>
        <taxon>Actinacidiphila</taxon>
    </lineage>
</organism>
<dbReference type="RefSeq" id="WP_069466450.1">
    <property type="nucleotide sequence ID" value="NZ_FODD01000010.1"/>
</dbReference>
<dbReference type="Proteomes" id="UP000181951">
    <property type="component" value="Unassembled WGS sequence"/>
</dbReference>
<dbReference type="OrthoDB" id="129384at2"/>
<dbReference type="InterPro" id="IPR026816">
    <property type="entry name" value="Flavodoxin_dom"/>
</dbReference>
<sequence>MTAPHVLIAYASRNRGTAEIADWIGLTLTAEGVPADVRAAADIQDLCGYTAVVLGSGLYAGRWLRDATRFARGHRVALRAVPVWLFSSGPLDSSAAERDIPPVNGVVKVADELDAVEHATFGGRLVPGAHGLVARMILSRGRGGDFRDRAQVRAWARRIAATAALERPQLI</sequence>
<dbReference type="Gene3D" id="3.40.50.360">
    <property type="match status" value="1"/>
</dbReference>
<protein>
    <submittedName>
        <fullName evidence="2">Menaquinone-dependent protoporphyrinogen oxidase</fullName>
    </submittedName>
</protein>
<accession>A0A1H8JCX1</accession>
<feature type="domain" description="Flavodoxin" evidence="1">
    <location>
        <begin position="7"/>
        <end position="135"/>
    </location>
</feature>
<name>A0A1H8JCX1_9ACTN</name>
<gene>
    <name evidence="2" type="ORF">SAMN05216267_101030</name>
</gene>
<evidence type="ECO:0000313" key="2">
    <source>
        <dbReference type="EMBL" id="SEN78235.1"/>
    </source>
</evidence>
<evidence type="ECO:0000313" key="3">
    <source>
        <dbReference type="Proteomes" id="UP000181951"/>
    </source>
</evidence>
<reference evidence="2 3" key="1">
    <citation type="submission" date="2016-10" db="EMBL/GenBank/DDBJ databases">
        <authorList>
            <person name="de Groot N.N."/>
        </authorList>
    </citation>
    <scope>NUCLEOTIDE SEQUENCE [LARGE SCALE GENOMIC DNA]</scope>
    <source>
        <strain evidence="2 3">CGMCC 4.2026</strain>
    </source>
</reference>
<dbReference type="InterPro" id="IPR029039">
    <property type="entry name" value="Flavoprotein-like_sf"/>
</dbReference>
<dbReference type="AlphaFoldDB" id="A0A1H8JCX1"/>
<dbReference type="Pfam" id="PF12724">
    <property type="entry name" value="Flavodoxin_5"/>
    <property type="match status" value="1"/>
</dbReference>